<proteinExistence type="predicted"/>
<accession>A0A150NYR6</accession>
<evidence type="ECO:0000313" key="7">
    <source>
        <dbReference type="Proteomes" id="UP000075420"/>
    </source>
</evidence>
<evidence type="ECO:0000256" key="3">
    <source>
        <dbReference type="ARBA" id="ARBA00022989"/>
    </source>
</evidence>
<dbReference type="Gene3D" id="1.20.120.1630">
    <property type="match status" value="1"/>
</dbReference>
<protein>
    <recommendedName>
        <fullName evidence="8">Isoprenylcysteine carboxyl methyltransferase</fullName>
    </recommendedName>
</protein>
<evidence type="ECO:0000256" key="2">
    <source>
        <dbReference type="ARBA" id="ARBA00022692"/>
    </source>
</evidence>
<evidence type="ECO:0000313" key="6">
    <source>
        <dbReference type="EMBL" id="KYF47104.1"/>
    </source>
</evidence>
<name>A0A150NYR6_SORCE</name>
<dbReference type="Proteomes" id="UP000075420">
    <property type="component" value="Unassembled WGS sequence"/>
</dbReference>
<feature type="transmembrane region" description="Helical" evidence="5">
    <location>
        <begin position="155"/>
        <end position="181"/>
    </location>
</feature>
<dbReference type="GO" id="GO:0012505">
    <property type="term" value="C:endomembrane system"/>
    <property type="evidence" value="ECO:0007669"/>
    <property type="project" value="UniProtKB-SubCell"/>
</dbReference>
<feature type="transmembrane region" description="Helical" evidence="5">
    <location>
        <begin position="43"/>
        <end position="67"/>
    </location>
</feature>
<organism evidence="6 7">
    <name type="scientific">Sorangium cellulosum</name>
    <name type="common">Polyangium cellulosum</name>
    <dbReference type="NCBI Taxonomy" id="56"/>
    <lineage>
        <taxon>Bacteria</taxon>
        <taxon>Pseudomonadati</taxon>
        <taxon>Myxococcota</taxon>
        <taxon>Polyangia</taxon>
        <taxon>Polyangiales</taxon>
        <taxon>Polyangiaceae</taxon>
        <taxon>Sorangium</taxon>
    </lineage>
</organism>
<evidence type="ECO:0008006" key="8">
    <source>
        <dbReference type="Google" id="ProtNLM"/>
    </source>
</evidence>
<dbReference type="InterPro" id="IPR052527">
    <property type="entry name" value="Metal_cation-efflux_comp"/>
</dbReference>
<feature type="transmembrane region" description="Helical" evidence="5">
    <location>
        <begin position="110"/>
        <end position="130"/>
    </location>
</feature>
<evidence type="ECO:0000256" key="1">
    <source>
        <dbReference type="ARBA" id="ARBA00004127"/>
    </source>
</evidence>
<feature type="transmembrane region" description="Helical" evidence="5">
    <location>
        <begin position="12"/>
        <end position="31"/>
    </location>
</feature>
<reference evidence="6 7" key="1">
    <citation type="submission" date="2014-02" db="EMBL/GenBank/DDBJ databases">
        <title>The small core and large imbalanced accessory genome model reveals a collaborative survival strategy of Sorangium cellulosum strains in nature.</title>
        <authorList>
            <person name="Han K."/>
            <person name="Peng R."/>
            <person name="Blom J."/>
            <person name="Li Y.-Z."/>
        </authorList>
    </citation>
    <scope>NUCLEOTIDE SEQUENCE [LARGE SCALE GENOMIC DNA]</scope>
    <source>
        <strain evidence="6 7">So0157-25</strain>
    </source>
</reference>
<dbReference type="Pfam" id="PF04191">
    <property type="entry name" value="PEMT"/>
    <property type="match status" value="1"/>
</dbReference>
<comment type="subcellular location">
    <subcellularLocation>
        <location evidence="1">Endomembrane system</location>
        <topology evidence="1">Multi-pass membrane protein</topology>
    </subcellularLocation>
</comment>
<gene>
    <name evidence="6" type="ORF">BE08_26715</name>
</gene>
<keyword evidence="3 5" id="KW-1133">Transmembrane helix</keyword>
<feature type="transmembrane region" description="Helical" evidence="5">
    <location>
        <begin position="79"/>
        <end position="98"/>
    </location>
</feature>
<dbReference type="PANTHER" id="PTHR43847:SF1">
    <property type="entry name" value="BLL3993 PROTEIN"/>
    <property type="match status" value="1"/>
</dbReference>
<keyword evidence="4 5" id="KW-0472">Membrane</keyword>
<dbReference type="EMBL" id="JELY01003664">
    <property type="protein sequence ID" value="KYF47104.1"/>
    <property type="molecule type" value="Genomic_DNA"/>
</dbReference>
<dbReference type="InterPro" id="IPR007318">
    <property type="entry name" value="Phopholipid_MeTrfase"/>
</dbReference>
<sequence length="220" mass="24216">MNGAVLYDLAMRLPLAVLMLFNALFVGRDIYAHLFLGRAPTGLMYGTTLAALLATEAYLLLVATLTLVRHRPVRKLGGVVPRVAALVGGLLPASLAWLPKIPPTPERQMIGTLLLTAGLAISLISLGWLGKSFSVMPEARRLVTSGPYRFVRHPVYLASFIQGAGVFVLYPSLAAALIYTVEAVLQVLRMRYEERVLRETFPEYEDYTRQTSARLVPGIY</sequence>
<keyword evidence="2 5" id="KW-0812">Transmembrane</keyword>
<evidence type="ECO:0000256" key="5">
    <source>
        <dbReference type="SAM" id="Phobius"/>
    </source>
</evidence>
<dbReference type="PANTHER" id="PTHR43847">
    <property type="entry name" value="BLL3993 PROTEIN"/>
    <property type="match status" value="1"/>
</dbReference>
<comment type="caution">
    <text evidence="6">The sequence shown here is derived from an EMBL/GenBank/DDBJ whole genome shotgun (WGS) entry which is preliminary data.</text>
</comment>
<evidence type="ECO:0000256" key="4">
    <source>
        <dbReference type="ARBA" id="ARBA00023136"/>
    </source>
</evidence>
<dbReference type="AlphaFoldDB" id="A0A150NYR6"/>